<dbReference type="OrthoDB" id="9767131at2"/>
<evidence type="ECO:0008006" key="5">
    <source>
        <dbReference type="Google" id="ProtNLM"/>
    </source>
</evidence>
<gene>
    <name evidence="3" type="ORF">AS033_09420</name>
</gene>
<evidence type="ECO:0000313" key="4">
    <source>
        <dbReference type="Proteomes" id="UP000053797"/>
    </source>
</evidence>
<dbReference type="EMBL" id="LNQL01000002">
    <property type="protein sequence ID" value="KSU49573.1"/>
    <property type="molecule type" value="Genomic_DNA"/>
</dbReference>
<reference evidence="3 4" key="1">
    <citation type="journal article" date="2015" name="Int. J. Syst. Evol. Microbiol.">
        <title>Exiguobacterium enclense sp. nov., isolated from sediment.</title>
        <authorList>
            <person name="Dastager S.G."/>
            <person name="Mawlankar R."/>
            <person name="Sonalkar V.V."/>
            <person name="Thorat M.N."/>
            <person name="Mual P."/>
            <person name="Verma A."/>
            <person name="Krishnamurthi S."/>
            <person name="Tang S.K."/>
            <person name="Li W.J."/>
        </authorList>
    </citation>
    <scope>NUCLEOTIDE SEQUENCE [LARGE SCALE GENOMIC DNA]</scope>
    <source>
        <strain evidence="3 4">NIO-1109</strain>
    </source>
</reference>
<evidence type="ECO:0000313" key="3">
    <source>
        <dbReference type="EMBL" id="KSU49573.1"/>
    </source>
</evidence>
<sequence length="314" mass="35985">MAKSDHLLAILWMLQSGKKVTAQYISEQLEINIRTVYRYIDTLSASGVPIVAEAGHHGGYSLLTQFIEAPLFFDAEEQQSLYHAALFAEEAGYYGNTALNRAIKKIKQHALKPSTSAPLLDVIPDQPEMSSRAEILLREIDQAIRSRTTIHIQYCRANNEDVQSRDINPFRLTYWKHAWYVTAFCQLREEIRHFKINRINCFKLLSNQFDIPDDFDVQSSFMTDLLPNPRETQGELILSGDTSTIDSICQHWYFKHCLIEQNQNRAVFMIETSVLDEQVPSLLIAYGTSIQVVSPVEIKSKIIDRLHELIASHQ</sequence>
<dbReference type="InterPro" id="IPR036390">
    <property type="entry name" value="WH_DNA-bd_sf"/>
</dbReference>
<dbReference type="RefSeq" id="WP_058265309.1">
    <property type="nucleotide sequence ID" value="NZ_FMYN01000002.1"/>
</dbReference>
<dbReference type="InterPro" id="IPR026881">
    <property type="entry name" value="WYL_dom"/>
</dbReference>
<dbReference type="PROSITE" id="PS52050">
    <property type="entry name" value="WYL"/>
    <property type="match status" value="1"/>
</dbReference>
<dbReference type="Pfam" id="PF08279">
    <property type="entry name" value="HTH_11"/>
    <property type="match status" value="1"/>
</dbReference>
<protein>
    <recommendedName>
        <fullName evidence="5">DNA-binding transcriptional regulator</fullName>
    </recommendedName>
</protein>
<dbReference type="PANTHER" id="PTHR34580:SF3">
    <property type="entry name" value="PROTEIN PAFB"/>
    <property type="match status" value="1"/>
</dbReference>
<dbReference type="InterPro" id="IPR013196">
    <property type="entry name" value="HTH_11"/>
</dbReference>
<dbReference type="Pfam" id="PF13280">
    <property type="entry name" value="WYL"/>
    <property type="match status" value="1"/>
</dbReference>
<dbReference type="AlphaFoldDB" id="A0A0V8GH54"/>
<feature type="domain" description="WYL" evidence="2">
    <location>
        <begin position="137"/>
        <end position="200"/>
    </location>
</feature>
<organism evidence="3 4">
    <name type="scientific">Exiguobacterium indicum</name>
    <dbReference type="NCBI Taxonomy" id="296995"/>
    <lineage>
        <taxon>Bacteria</taxon>
        <taxon>Bacillati</taxon>
        <taxon>Bacillota</taxon>
        <taxon>Bacilli</taxon>
        <taxon>Bacillales</taxon>
        <taxon>Bacillales Family XII. Incertae Sedis</taxon>
        <taxon>Exiguobacterium</taxon>
    </lineage>
</organism>
<comment type="caution">
    <text evidence="3">The sequence shown here is derived from an EMBL/GenBank/DDBJ whole genome shotgun (WGS) entry which is preliminary data.</text>
</comment>
<name>A0A0V8GH54_9BACL</name>
<dbReference type="Gene3D" id="1.10.10.10">
    <property type="entry name" value="Winged helix-like DNA-binding domain superfamily/Winged helix DNA-binding domain"/>
    <property type="match status" value="1"/>
</dbReference>
<dbReference type="Proteomes" id="UP000053797">
    <property type="component" value="Unassembled WGS sequence"/>
</dbReference>
<accession>A0A0V8GH54</accession>
<dbReference type="InterPro" id="IPR051534">
    <property type="entry name" value="CBASS_pafABC_assoc_protein"/>
</dbReference>
<evidence type="ECO:0000259" key="1">
    <source>
        <dbReference type="Pfam" id="PF08279"/>
    </source>
</evidence>
<dbReference type="PANTHER" id="PTHR34580">
    <property type="match status" value="1"/>
</dbReference>
<feature type="domain" description="Helix-turn-helix type 11" evidence="1">
    <location>
        <begin position="7"/>
        <end position="60"/>
    </location>
</feature>
<evidence type="ECO:0000259" key="2">
    <source>
        <dbReference type="Pfam" id="PF13280"/>
    </source>
</evidence>
<dbReference type="InterPro" id="IPR036388">
    <property type="entry name" value="WH-like_DNA-bd_sf"/>
</dbReference>
<proteinExistence type="predicted"/>
<dbReference type="SUPFAM" id="SSF46785">
    <property type="entry name" value="Winged helix' DNA-binding domain"/>
    <property type="match status" value="1"/>
</dbReference>